<proteinExistence type="predicted"/>
<dbReference type="Proteomes" id="UP001501207">
    <property type="component" value="Unassembled WGS sequence"/>
</dbReference>
<protein>
    <submittedName>
        <fullName evidence="1">Uncharacterized protein</fullName>
    </submittedName>
</protein>
<gene>
    <name evidence="1" type="ORF">GCM10023143_30120</name>
</gene>
<evidence type="ECO:0000313" key="2">
    <source>
        <dbReference type="Proteomes" id="UP001501207"/>
    </source>
</evidence>
<dbReference type="EMBL" id="BAABFN010000020">
    <property type="protein sequence ID" value="GAA4317814.1"/>
    <property type="molecule type" value="Genomic_DNA"/>
</dbReference>
<organism evidence="1 2">
    <name type="scientific">Compostibacter hankyongensis</name>
    <dbReference type="NCBI Taxonomy" id="1007089"/>
    <lineage>
        <taxon>Bacteria</taxon>
        <taxon>Pseudomonadati</taxon>
        <taxon>Bacteroidota</taxon>
        <taxon>Chitinophagia</taxon>
        <taxon>Chitinophagales</taxon>
        <taxon>Chitinophagaceae</taxon>
        <taxon>Compostibacter</taxon>
    </lineage>
</organism>
<keyword evidence="2" id="KW-1185">Reference proteome</keyword>
<evidence type="ECO:0000313" key="1">
    <source>
        <dbReference type="EMBL" id="GAA4317814.1"/>
    </source>
</evidence>
<dbReference type="RefSeq" id="WP_344980824.1">
    <property type="nucleotide sequence ID" value="NZ_BAABFN010000020.1"/>
</dbReference>
<accession>A0ABP8G5Z9</accession>
<sequence>MRHFYASAVERRIVITDELASHPMEAGWAAEAIFFLIVEEVNGENTRLQARVEISADGINWIPEGTVFPPIDAPGHYFARVSHFGNWLRVSGEVSGAESSVRLSVHLHLKE</sequence>
<name>A0ABP8G5Z9_9BACT</name>
<comment type="caution">
    <text evidence="1">The sequence shown here is derived from an EMBL/GenBank/DDBJ whole genome shotgun (WGS) entry which is preliminary data.</text>
</comment>
<reference evidence="2" key="1">
    <citation type="journal article" date="2019" name="Int. J. Syst. Evol. Microbiol.">
        <title>The Global Catalogue of Microorganisms (GCM) 10K type strain sequencing project: providing services to taxonomists for standard genome sequencing and annotation.</title>
        <authorList>
            <consortium name="The Broad Institute Genomics Platform"/>
            <consortium name="The Broad Institute Genome Sequencing Center for Infectious Disease"/>
            <person name="Wu L."/>
            <person name="Ma J."/>
        </authorList>
    </citation>
    <scope>NUCLEOTIDE SEQUENCE [LARGE SCALE GENOMIC DNA]</scope>
    <source>
        <strain evidence="2">JCM 17664</strain>
    </source>
</reference>